<accession>A0ABN8LY44</accession>
<name>A0ABN8LY44_9CNID</name>
<sequence>MDMPPTARGRIYVKGKGALSPQKGGKTGEENSAKIILHEVKTTVEISTSEKEKHVRNSQLNFPDLSLTSQGAKGNQDQSVLPALLCIRSLNFSPQLLHMWNKPNSSLPPSSRGSRSSRTTTEQDKKGAFHNKCDQTNDKVSLEHQNNILPHLPVSTVLDGERVTIRSPQSSKSGTEESEQDNRGTRTKKVQFSVEDSSIKTTNNTLPLPSLTTTLKGKCLLSQRKQGLNEQQYEEKNANDIKPSELNDCEKRKTSTPNGKHQTTIKMASTKTGKQITRTVFYLPKADKYDITPDGKYTSSKVCRAIKVEDLKASLIRSDRKDSWVPSVDKQLMKFSVFKAIMQQPTVFLRQPSPVKGLKMPLLDQEASLAAAIQAVKETNEPASPMPDVTELSKQLKHFVIKLPPIC</sequence>
<dbReference type="EMBL" id="CALNXI010000210">
    <property type="protein sequence ID" value="CAH3022233.1"/>
    <property type="molecule type" value="Genomic_DNA"/>
</dbReference>
<evidence type="ECO:0000313" key="2">
    <source>
        <dbReference type="EMBL" id="CAH3022233.1"/>
    </source>
</evidence>
<feature type="region of interest" description="Disordered" evidence="1">
    <location>
        <begin position="100"/>
        <end position="133"/>
    </location>
</feature>
<gene>
    <name evidence="2" type="ORF">PEVE_00014606</name>
</gene>
<feature type="compositionally biased region" description="Basic and acidic residues" evidence="1">
    <location>
        <begin position="121"/>
        <end position="133"/>
    </location>
</feature>
<feature type="region of interest" description="Disordered" evidence="1">
    <location>
        <begin position="248"/>
        <end position="270"/>
    </location>
</feature>
<comment type="caution">
    <text evidence="2">The sequence shown here is derived from an EMBL/GenBank/DDBJ whole genome shotgun (WGS) entry which is preliminary data.</text>
</comment>
<feature type="compositionally biased region" description="Polar residues" evidence="1">
    <location>
        <begin position="255"/>
        <end position="270"/>
    </location>
</feature>
<protein>
    <submittedName>
        <fullName evidence="2">Uncharacterized protein</fullName>
    </submittedName>
</protein>
<organism evidence="2 3">
    <name type="scientific">Porites evermanni</name>
    <dbReference type="NCBI Taxonomy" id="104178"/>
    <lineage>
        <taxon>Eukaryota</taxon>
        <taxon>Metazoa</taxon>
        <taxon>Cnidaria</taxon>
        <taxon>Anthozoa</taxon>
        <taxon>Hexacorallia</taxon>
        <taxon>Scleractinia</taxon>
        <taxon>Fungiina</taxon>
        <taxon>Poritidae</taxon>
        <taxon>Porites</taxon>
    </lineage>
</organism>
<evidence type="ECO:0000256" key="1">
    <source>
        <dbReference type="SAM" id="MobiDB-lite"/>
    </source>
</evidence>
<feature type="region of interest" description="Disordered" evidence="1">
    <location>
        <begin position="151"/>
        <end position="205"/>
    </location>
</feature>
<evidence type="ECO:0000313" key="3">
    <source>
        <dbReference type="Proteomes" id="UP001159427"/>
    </source>
</evidence>
<feature type="compositionally biased region" description="Low complexity" evidence="1">
    <location>
        <begin position="103"/>
        <end position="120"/>
    </location>
</feature>
<reference evidence="2 3" key="1">
    <citation type="submission" date="2022-05" db="EMBL/GenBank/DDBJ databases">
        <authorList>
            <consortium name="Genoscope - CEA"/>
            <person name="William W."/>
        </authorList>
    </citation>
    <scope>NUCLEOTIDE SEQUENCE [LARGE SCALE GENOMIC DNA]</scope>
</reference>
<dbReference type="Proteomes" id="UP001159427">
    <property type="component" value="Unassembled WGS sequence"/>
</dbReference>
<keyword evidence="3" id="KW-1185">Reference proteome</keyword>
<proteinExistence type="predicted"/>